<evidence type="ECO:0000259" key="9">
    <source>
        <dbReference type="PROSITE" id="PS50164"/>
    </source>
</evidence>
<organism evidence="11 13">
    <name type="scientific">Solemya velum gill symbiont</name>
    <dbReference type="NCBI Taxonomy" id="2340"/>
    <lineage>
        <taxon>Bacteria</taxon>
        <taxon>Pseudomonadati</taxon>
        <taxon>Pseudomonadota</taxon>
        <taxon>Gammaproteobacteria</taxon>
        <taxon>sulfur-oxidizing symbionts</taxon>
    </lineage>
</organism>
<reference evidence="11 13" key="1">
    <citation type="journal article" date="2014" name="BMC Genomics">
        <title>The genome of the intracellular bacterium of the coastal bivalve, Solemya velum: a blueprint for thriving in and out of symbiosis.</title>
        <authorList>
            <person name="Dmytrenko O."/>
            <person name="Russell S.L."/>
            <person name="Loo W.T."/>
            <person name="Fontanez K.M."/>
            <person name="Liao L."/>
            <person name="Roeselers G."/>
            <person name="Sharma R."/>
            <person name="Stewart F.J."/>
            <person name="Newton I.L."/>
            <person name="Woyke T."/>
            <person name="Wu D."/>
            <person name="Lang J.M."/>
            <person name="Eisen J.A."/>
            <person name="Cavanaugh C.M."/>
        </authorList>
    </citation>
    <scope>NUCLEOTIDE SEQUENCE [LARGE SCALE GENOMIC DNA]</scope>
    <source>
        <strain evidence="11 13">WH</strain>
    </source>
</reference>
<dbReference type="GO" id="GO:0003677">
    <property type="term" value="F:DNA binding"/>
    <property type="evidence" value="ECO:0007669"/>
    <property type="project" value="UniProtKB-UniRule"/>
</dbReference>
<feature type="domain" description="GIY-YIG" evidence="9">
    <location>
        <begin position="19"/>
        <end position="96"/>
    </location>
</feature>
<dbReference type="Pfam" id="PF01541">
    <property type="entry name" value="GIY-YIG"/>
    <property type="match status" value="1"/>
</dbReference>
<dbReference type="InterPro" id="IPR050066">
    <property type="entry name" value="UvrABC_protein_C"/>
</dbReference>
<evidence type="ECO:0000259" key="10">
    <source>
        <dbReference type="PROSITE" id="PS50165"/>
    </source>
</evidence>
<dbReference type="InterPro" id="IPR038476">
    <property type="entry name" value="UvrC_RNase_H_dom_sf"/>
</dbReference>
<dbReference type="Gene3D" id="3.30.420.340">
    <property type="entry name" value="UvrC, RNAse H endonuclease domain"/>
    <property type="match status" value="1"/>
</dbReference>
<dbReference type="FunFam" id="3.40.1440.10:FF:000001">
    <property type="entry name" value="UvrABC system protein C"/>
    <property type="match status" value="1"/>
</dbReference>
<evidence type="ECO:0000256" key="7">
    <source>
        <dbReference type="HAMAP-Rule" id="MF_00203"/>
    </source>
</evidence>
<evidence type="ECO:0000256" key="3">
    <source>
        <dbReference type="ARBA" id="ARBA00022769"/>
    </source>
</evidence>
<dbReference type="InterPro" id="IPR010994">
    <property type="entry name" value="RuvA_2-like"/>
</dbReference>
<evidence type="ECO:0000313" key="13">
    <source>
        <dbReference type="Proteomes" id="UP000030856"/>
    </source>
</evidence>
<dbReference type="PROSITE" id="PS50151">
    <property type="entry name" value="UVR"/>
    <property type="match status" value="1"/>
</dbReference>
<evidence type="ECO:0000256" key="1">
    <source>
        <dbReference type="ARBA" id="ARBA00022490"/>
    </source>
</evidence>
<dbReference type="InterPro" id="IPR036876">
    <property type="entry name" value="UVR_dom_sf"/>
</dbReference>
<dbReference type="STRING" id="2340.JV46_03780"/>
<reference evidence="12 14" key="2">
    <citation type="submission" date="2016-11" db="EMBL/GenBank/DDBJ databases">
        <title>Mixed transmission modes and dynamic genome evolution in an obligate animal-bacterial symbiosis.</title>
        <authorList>
            <person name="Russell S.L."/>
            <person name="Corbett-Detig R.B."/>
            <person name="Cavanaugh C.M."/>
        </authorList>
    </citation>
    <scope>NUCLEOTIDE SEQUENCE [LARGE SCALE GENOMIC DNA]</scope>
    <source>
        <strain evidence="12">MA-KB16</strain>
    </source>
</reference>
<dbReference type="CDD" id="cd10434">
    <property type="entry name" value="GIY-YIG_UvrC_Cho"/>
    <property type="match status" value="1"/>
</dbReference>
<dbReference type="Pfam" id="PF02151">
    <property type="entry name" value="UVR"/>
    <property type="match status" value="1"/>
</dbReference>
<dbReference type="NCBIfam" id="NF001824">
    <property type="entry name" value="PRK00558.1-5"/>
    <property type="match status" value="1"/>
</dbReference>
<dbReference type="eggNOG" id="COG0322">
    <property type="taxonomic scope" value="Bacteria"/>
</dbReference>
<keyword evidence="1 7" id="KW-0963">Cytoplasm</keyword>
<dbReference type="SUPFAM" id="SSF47781">
    <property type="entry name" value="RuvA domain 2-like"/>
    <property type="match status" value="1"/>
</dbReference>
<dbReference type="InterPro" id="IPR000305">
    <property type="entry name" value="GIY-YIG_endonuc"/>
</dbReference>
<dbReference type="GO" id="GO:0009381">
    <property type="term" value="F:excinuclease ABC activity"/>
    <property type="evidence" value="ECO:0007669"/>
    <property type="project" value="UniProtKB-UniRule"/>
</dbReference>
<keyword evidence="4 7" id="KW-0267">Excision nuclease</keyword>
<dbReference type="FunFam" id="3.30.420.340:FF:000001">
    <property type="entry name" value="UvrABC system protein C"/>
    <property type="match status" value="1"/>
</dbReference>
<comment type="similarity">
    <text evidence="7">Belongs to the UvrC family.</text>
</comment>
<dbReference type="PANTHER" id="PTHR30562">
    <property type="entry name" value="UVRC/OXIDOREDUCTASE"/>
    <property type="match status" value="1"/>
</dbReference>
<dbReference type="Gene3D" id="1.10.150.20">
    <property type="entry name" value="5' to 3' exonuclease, C-terminal subdomain"/>
    <property type="match status" value="1"/>
</dbReference>
<proteinExistence type="inferred from homology"/>
<dbReference type="SUPFAM" id="SSF46600">
    <property type="entry name" value="C-terminal UvrC-binding domain of UvrB"/>
    <property type="match status" value="1"/>
</dbReference>
<dbReference type="OrthoDB" id="9804933at2"/>
<dbReference type="InterPro" id="IPR047296">
    <property type="entry name" value="GIY-YIG_UvrC_Cho"/>
</dbReference>
<feature type="domain" description="UVR" evidence="8">
    <location>
        <begin position="205"/>
        <end position="240"/>
    </location>
</feature>
<protein>
    <recommendedName>
        <fullName evidence="7">UvrABC system protein C</fullName>
        <shortName evidence="7">Protein UvrC</shortName>
    </recommendedName>
    <alternativeName>
        <fullName evidence="7">Excinuclease ABC subunit C</fullName>
    </alternativeName>
</protein>
<evidence type="ECO:0000256" key="4">
    <source>
        <dbReference type="ARBA" id="ARBA00022881"/>
    </source>
</evidence>
<dbReference type="PROSITE" id="PS50164">
    <property type="entry name" value="GIY_YIG"/>
    <property type="match status" value="1"/>
</dbReference>
<dbReference type="Pfam" id="PF22920">
    <property type="entry name" value="UvrC_RNaseH"/>
    <property type="match status" value="1"/>
</dbReference>
<dbReference type="GO" id="GO:0006289">
    <property type="term" value="P:nucleotide-excision repair"/>
    <property type="evidence" value="ECO:0007669"/>
    <property type="project" value="UniProtKB-UniRule"/>
</dbReference>
<dbReference type="Proteomes" id="UP000190962">
    <property type="component" value="Unassembled WGS sequence"/>
</dbReference>
<dbReference type="Gene3D" id="4.10.860.10">
    <property type="entry name" value="UVR domain"/>
    <property type="match status" value="1"/>
</dbReference>
<sequence length="606" mass="68366">MSEESSAFDHRAFLARLTSRPGVYRMLDANGDLLYVGKAKNLKRRVSSYFTRANSRRIQLMVAQIASIETTVTNTEAEALILENNLIKSLKPRYNILLRDDKSYPYIYLSADEFPRLSFHRGTRAAKGRYFGPYPSSGAVRETLSLLQKVFPVRQCDESYYRNRTRACLQHQIKRCTAPCVGLITKKDYQADVDNTVRFLEGRASEVIDDLTEQMDVAAKQLDYETAAAFRDRVISLRKIQERQYVSGEKGDLDIIAAASEAGKVCIQVFSIRGGRNLGNRSYFPRASAEVPLEQVVSAFLARHYIDRPVPSSLLVSVEPEDAELLAEVFSQQADRKVKIQSRVRGERLRWMRLAQENAKTALAARIADRLGVRERYEALQDALGLEEIPERMECYDISHTSGEKTVASCVVFDQQGPLTSEYRRFNIRTTDIGDDYAAMAEAIERRFLRIRKGEIKMPDLLVIDGGKGQISRVHEQLESLGVGDVQLLGIAKGPDRKPGMEQLFLFGTERPLILNSASPALHLLQQIRDEAHRFAIAGHRQRRAKARQQSVLEGIEGIGAGRRRDLLRHFGGLQELERAGVEDIEAVKGISTALAKRIYDYLHGD</sequence>
<dbReference type="RefSeq" id="WP_043117099.1">
    <property type="nucleotide sequence ID" value="NZ_JRAA01000002.1"/>
</dbReference>
<evidence type="ECO:0000313" key="11">
    <source>
        <dbReference type="EMBL" id="KHF24874.1"/>
    </source>
</evidence>
<dbReference type="GO" id="GO:0009380">
    <property type="term" value="C:excinuclease repair complex"/>
    <property type="evidence" value="ECO:0007669"/>
    <property type="project" value="InterPro"/>
</dbReference>
<dbReference type="NCBIfam" id="TIGR00194">
    <property type="entry name" value="uvrC"/>
    <property type="match status" value="1"/>
</dbReference>
<evidence type="ECO:0000313" key="12">
    <source>
        <dbReference type="EMBL" id="OOY35028.1"/>
    </source>
</evidence>
<dbReference type="SUPFAM" id="SSF82771">
    <property type="entry name" value="GIY-YIG endonuclease"/>
    <property type="match status" value="1"/>
</dbReference>
<comment type="subunit">
    <text evidence="7">Interacts with UvrB in an incision complex.</text>
</comment>
<evidence type="ECO:0000256" key="6">
    <source>
        <dbReference type="ARBA" id="ARBA00023236"/>
    </source>
</evidence>
<comment type="caution">
    <text evidence="11">The sequence shown here is derived from an EMBL/GenBank/DDBJ whole genome shotgun (WGS) entry which is preliminary data.</text>
</comment>
<dbReference type="AlphaFoldDB" id="A0A0B0HAM2"/>
<gene>
    <name evidence="7" type="primary">uvrC</name>
    <name evidence="12" type="ORF">BOV88_06830</name>
    <name evidence="11" type="ORF">JV46_03780</name>
</gene>
<dbReference type="Gene3D" id="3.40.1440.10">
    <property type="entry name" value="GIY-YIG endonuclease"/>
    <property type="match status" value="1"/>
</dbReference>
<dbReference type="InterPro" id="IPR001943">
    <property type="entry name" value="UVR_dom"/>
</dbReference>
<keyword evidence="5 7" id="KW-0234">DNA repair</keyword>
<evidence type="ECO:0000259" key="8">
    <source>
        <dbReference type="PROSITE" id="PS50151"/>
    </source>
</evidence>
<evidence type="ECO:0000313" key="14">
    <source>
        <dbReference type="Proteomes" id="UP000190962"/>
    </source>
</evidence>
<dbReference type="HAMAP" id="MF_00203">
    <property type="entry name" value="UvrC"/>
    <property type="match status" value="1"/>
</dbReference>
<comment type="subcellular location">
    <subcellularLocation>
        <location evidence="7">Cytoplasm</location>
    </subcellularLocation>
</comment>
<keyword evidence="2 7" id="KW-0227">DNA damage</keyword>
<dbReference type="Pfam" id="PF14520">
    <property type="entry name" value="HHH_5"/>
    <property type="match status" value="1"/>
</dbReference>
<dbReference type="Proteomes" id="UP000030856">
    <property type="component" value="Unassembled WGS sequence"/>
</dbReference>
<name>A0A0B0HAM2_SOVGS</name>
<dbReference type="SMART" id="SM00465">
    <property type="entry name" value="GIYc"/>
    <property type="match status" value="1"/>
</dbReference>
<evidence type="ECO:0000256" key="2">
    <source>
        <dbReference type="ARBA" id="ARBA00022763"/>
    </source>
</evidence>
<accession>A0A0B0HAM2</accession>
<dbReference type="EMBL" id="MPNX01000008">
    <property type="protein sequence ID" value="OOY35028.1"/>
    <property type="molecule type" value="Genomic_DNA"/>
</dbReference>
<dbReference type="PANTHER" id="PTHR30562:SF1">
    <property type="entry name" value="UVRABC SYSTEM PROTEIN C"/>
    <property type="match status" value="1"/>
</dbReference>
<dbReference type="EMBL" id="JRAA01000002">
    <property type="protein sequence ID" value="KHF24874.1"/>
    <property type="molecule type" value="Genomic_DNA"/>
</dbReference>
<keyword evidence="6 7" id="KW-0742">SOS response</keyword>
<comment type="function">
    <text evidence="7">The UvrABC repair system catalyzes the recognition and processing of DNA lesions. UvrC both incises the 5' and 3' sides of the lesion. The N-terminal half is responsible for the 3' incision and the C-terminal half is responsible for the 5' incision.</text>
</comment>
<dbReference type="InterPro" id="IPR001162">
    <property type="entry name" value="UvrC_RNase_H_dom"/>
</dbReference>
<keyword evidence="3 7" id="KW-0228">DNA excision</keyword>
<evidence type="ECO:0000256" key="5">
    <source>
        <dbReference type="ARBA" id="ARBA00023204"/>
    </source>
</evidence>
<dbReference type="InterPro" id="IPR035901">
    <property type="entry name" value="GIY-YIG_endonuc_sf"/>
</dbReference>
<dbReference type="GO" id="GO:0009432">
    <property type="term" value="P:SOS response"/>
    <property type="evidence" value="ECO:0007669"/>
    <property type="project" value="UniProtKB-UniRule"/>
</dbReference>
<dbReference type="GO" id="GO:0005737">
    <property type="term" value="C:cytoplasm"/>
    <property type="evidence" value="ECO:0007669"/>
    <property type="project" value="UniProtKB-SubCell"/>
</dbReference>
<dbReference type="InterPro" id="IPR004791">
    <property type="entry name" value="UvrC"/>
</dbReference>
<dbReference type="Pfam" id="PF08459">
    <property type="entry name" value="UvrC_RNaseH_dom"/>
    <property type="match status" value="1"/>
</dbReference>
<feature type="domain" description="UvrC family homology region profile" evidence="10">
    <location>
        <begin position="255"/>
        <end position="476"/>
    </location>
</feature>
<dbReference type="PROSITE" id="PS50165">
    <property type="entry name" value="UVRC"/>
    <property type="match status" value="1"/>
</dbReference>
<keyword evidence="13" id="KW-1185">Reference proteome</keyword>
<dbReference type="PATRIC" id="fig|2340.3.peg.1511"/>